<proteinExistence type="predicted"/>
<dbReference type="Pfam" id="PF05147">
    <property type="entry name" value="LANC_like"/>
    <property type="match status" value="1"/>
</dbReference>
<reference evidence="1 2" key="1">
    <citation type="submission" date="2016-10" db="EMBL/GenBank/DDBJ databases">
        <title>Comparative genomics of Bacillus thuringiensis reveals a path to pathogens against multiple invertebrate hosts.</title>
        <authorList>
            <person name="Zheng J."/>
            <person name="Gao Q."/>
            <person name="Liu H."/>
            <person name="Peng D."/>
            <person name="Ruan L."/>
            <person name="Sun M."/>
        </authorList>
    </citation>
    <scope>NUCLEOTIDE SEQUENCE [LARGE SCALE GENOMIC DNA]</scope>
    <source>
        <strain evidence="1">BGSC 4CE1</strain>
    </source>
</reference>
<dbReference type="Proteomes" id="UP000194911">
    <property type="component" value="Unassembled WGS sequence"/>
</dbReference>
<gene>
    <name evidence="1" type="ORF">BK749_15850</name>
</gene>
<dbReference type="AlphaFoldDB" id="A0A243CV34"/>
<evidence type="ECO:0000313" key="2">
    <source>
        <dbReference type="Proteomes" id="UP000194911"/>
    </source>
</evidence>
<accession>A0A243CV34</accession>
<sequence length="80" mass="9392">MLEDGWKDNRSNGSEGDFNSWCHVSRGILLSRMLLPKKYQNEFTKMDEVLVYQNTKNTKHHSINLSHGIIGKYLIQYKYA</sequence>
<organism evidence="1 2">
    <name type="scientific">Bacillus thuringiensis serovar vazensis</name>
    <dbReference type="NCBI Taxonomy" id="180867"/>
    <lineage>
        <taxon>Bacteria</taxon>
        <taxon>Bacillati</taxon>
        <taxon>Bacillota</taxon>
        <taxon>Bacilli</taxon>
        <taxon>Bacillales</taxon>
        <taxon>Bacillaceae</taxon>
        <taxon>Bacillus</taxon>
        <taxon>Bacillus cereus group</taxon>
    </lineage>
</organism>
<evidence type="ECO:0000313" key="1">
    <source>
        <dbReference type="EMBL" id="OTY74265.1"/>
    </source>
</evidence>
<comment type="caution">
    <text evidence="1">The sequence shown here is derived from an EMBL/GenBank/DDBJ whole genome shotgun (WGS) entry which is preliminary data.</text>
</comment>
<dbReference type="SUPFAM" id="SSF158745">
    <property type="entry name" value="LanC-like"/>
    <property type="match status" value="1"/>
</dbReference>
<protein>
    <submittedName>
        <fullName evidence="1">Uncharacterized protein</fullName>
    </submittedName>
</protein>
<dbReference type="InterPro" id="IPR007822">
    <property type="entry name" value="LANC-like"/>
</dbReference>
<name>A0A243CV34_BACTU</name>
<dbReference type="EMBL" id="NFDQ01000067">
    <property type="protein sequence ID" value="OTY74265.1"/>
    <property type="molecule type" value="Genomic_DNA"/>
</dbReference>
<dbReference type="GO" id="GO:0031179">
    <property type="term" value="P:peptide modification"/>
    <property type="evidence" value="ECO:0007669"/>
    <property type="project" value="InterPro"/>
</dbReference>